<name>A0A4S2MZU0_9PEZI</name>
<reference evidence="1 2" key="1">
    <citation type="submission" date="2019-04" db="EMBL/GenBank/DDBJ databases">
        <title>Comparative genomics and transcriptomics to analyze fruiting body development in filamentous ascomycetes.</title>
        <authorList>
            <consortium name="DOE Joint Genome Institute"/>
            <person name="Lutkenhaus R."/>
            <person name="Traeger S."/>
            <person name="Breuer J."/>
            <person name="Kuo A."/>
            <person name="Lipzen A."/>
            <person name="Pangilinan J."/>
            <person name="Dilworth D."/>
            <person name="Sandor L."/>
            <person name="Poggeler S."/>
            <person name="Barry K."/>
            <person name="Grigoriev I.V."/>
            <person name="Nowrousian M."/>
        </authorList>
    </citation>
    <scope>NUCLEOTIDE SEQUENCE [LARGE SCALE GENOMIC DNA]</scope>
    <source>
        <strain evidence="1 2">CBS 389.68</strain>
    </source>
</reference>
<accession>A0A4S2MZU0</accession>
<keyword evidence="2" id="KW-1185">Reference proteome</keyword>
<dbReference type="OrthoDB" id="5345494at2759"/>
<dbReference type="InParanoid" id="A0A4S2MZU0"/>
<evidence type="ECO:0000313" key="1">
    <source>
        <dbReference type="EMBL" id="TGZ82247.1"/>
    </source>
</evidence>
<sequence length="383" mass="43182">MANPLLSFLSNEYFLLSTTPYLLPADLAALARTSRSLYGLITHSRSVWRHLDLSLAARPPPATSSAVDFLATSAPVRSPFRYESKLGGLLSKHFVLRDVKTLILDGLPVDHVFLSRLLMGDTYRIQILSIRDCLHINERELQNLLQYLLRTTRDRSELKLKGIYYFGAADYNRQGVVEKKNAQFIHPSRITQGWVGMLNACAGQIAFDTRLCTGPRHERGTEEQRFRRIASVRLTGGCAGCGTTPERRENKEVGLERVLRAPIPVMTSDVKVACAGGPETEVLRCQSCVQDMWCHGCEKWWCEDCVEMIPKQKRIADECIECGPMCHDCNNITTRTCKACRGSFCLTHSPEADDNHVFLPPTPLIPTNPPRRCVCRRVSRARY</sequence>
<dbReference type="STRING" id="341454.A0A4S2MZU0"/>
<evidence type="ECO:0008006" key="3">
    <source>
        <dbReference type="Google" id="ProtNLM"/>
    </source>
</evidence>
<gene>
    <name evidence="1" type="ORF">EX30DRAFT_219736</name>
</gene>
<dbReference type="AlphaFoldDB" id="A0A4S2MZU0"/>
<dbReference type="Proteomes" id="UP000298138">
    <property type="component" value="Unassembled WGS sequence"/>
</dbReference>
<evidence type="ECO:0000313" key="2">
    <source>
        <dbReference type="Proteomes" id="UP000298138"/>
    </source>
</evidence>
<dbReference type="EMBL" id="ML220116">
    <property type="protein sequence ID" value="TGZ82247.1"/>
    <property type="molecule type" value="Genomic_DNA"/>
</dbReference>
<protein>
    <recommendedName>
        <fullName evidence="3">F-box domain-containing protein</fullName>
    </recommendedName>
</protein>
<proteinExistence type="predicted"/>
<organism evidence="1 2">
    <name type="scientific">Ascodesmis nigricans</name>
    <dbReference type="NCBI Taxonomy" id="341454"/>
    <lineage>
        <taxon>Eukaryota</taxon>
        <taxon>Fungi</taxon>
        <taxon>Dikarya</taxon>
        <taxon>Ascomycota</taxon>
        <taxon>Pezizomycotina</taxon>
        <taxon>Pezizomycetes</taxon>
        <taxon>Pezizales</taxon>
        <taxon>Ascodesmidaceae</taxon>
        <taxon>Ascodesmis</taxon>
    </lineage>
</organism>